<dbReference type="InterPro" id="IPR001547">
    <property type="entry name" value="Glyco_hydro_5"/>
</dbReference>
<evidence type="ECO:0000256" key="2">
    <source>
        <dbReference type="ARBA" id="ARBA00022801"/>
    </source>
</evidence>
<dbReference type="AlphaFoldDB" id="A0A5C6DRH1"/>
<dbReference type="InterPro" id="IPR017853">
    <property type="entry name" value="GH"/>
</dbReference>
<dbReference type="EC" id="3.2.1.4" evidence="9"/>
<dbReference type="GO" id="GO:0008810">
    <property type="term" value="F:cellulase activity"/>
    <property type="evidence" value="ECO:0007669"/>
    <property type="project" value="UniProtKB-EC"/>
</dbReference>
<feature type="domain" description="Glycoside hydrolase family 5" evidence="8">
    <location>
        <begin position="94"/>
        <end position="247"/>
    </location>
</feature>
<dbReference type="Pfam" id="PF00150">
    <property type="entry name" value="Cellulase"/>
    <property type="match status" value="1"/>
</dbReference>
<comment type="caution">
    <text evidence="9">The sequence shown here is derived from an EMBL/GenBank/DDBJ whole genome shotgun (WGS) entry which is preliminary data.</text>
</comment>
<dbReference type="EMBL" id="SJPV01000003">
    <property type="protein sequence ID" value="TWU39252.1"/>
    <property type="molecule type" value="Genomic_DNA"/>
</dbReference>
<keyword evidence="10" id="KW-1185">Reference proteome</keyword>
<name>A0A5C6DRH1_9BACT</name>
<sequence length="545" mass="62005">MGTAARLIATQMVKAVTRVYPRACPPTPAPLDALRLSPMKYATGCFLLALLFASALNSPSISAELPDPSPHDLPRWRGFNLLEKFYRSHDNEAFRESDFQLISELGFNFVRLPMDYRVWIEDGDWNQFNEAQLKHIDQAVEWGQKYSIHVLINFHRAPGYTVARPAESTDLWTDDETQRICAKHWAMFAKRYRGIPSRYLSFNLFNEPANVSSAAYLKVVKRMAAAIRAEDPDRLILSDGLQWGKQPIPELAELKIAQATRGYTPTDVTHFKASWVNGADQYPVPSWPRVRAYGTLYVPNKPDLSVEATAAMSVIGPFRSQSQFRLHVGTVSSRATLVAKADDQIVWQKEFVCGPGQGEWKESNFMEQWNSYQNVYDCDYHFAIPEGTGKVELSVIAGDWLSLTEVAIRSSDGDEDVLPLRPGWNEPPARVHYDATNSALPFVGEEVEDRSWLWDTTIVPWVNVEQQGVGVMVGEFGCHHFTPHDVVLAWMEDCLANWQRADWGWALWNFRGTFGVMDSGRTDVDYEDFNGHQLDRKMLELLQRY</sequence>
<dbReference type="Gene3D" id="3.20.20.80">
    <property type="entry name" value="Glycosidases"/>
    <property type="match status" value="2"/>
</dbReference>
<keyword evidence="2 7" id="KW-0378">Hydrolase</keyword>
<organism evidence="9 10">
    <name type="scientific">Novipirellula artificiosorum</name>
    <dbReference type="NCBI Taxonomy" id="2528016"/>
    <lineage>
        <taxon>Bacteria</taxon>
        <taxon>Pseudomonadati</taxon>
        <taxon>Planctomycetota</taxon>
        <taxon>Planctomycetia</taxon>
        <taxon>Pirellulales</taxon>
        <taxon>Pirellulaceae</taxon>
        <taxon>Novipirellula</taxon>
    </lineage>
</organism>
<gene>
    <name evidence="9" type="ORF">Poly41_20740</name>
</gene>
<evidence type="ECO:0000256" key="1">
    <source>
        <dbReference type="ARBA" id="ARBA00005641"/>
    </source>
</evidence>
<proteinExistence type="inferred from homology"/>
<evidence type="ECO:0000256" key="3">
    <source>
        <dbReference type="ARBA" id="ARBA00023001"/>
    </source>
</evidence>
<comment type="similarity">
    <text evidence="1 7">Belongs to the glycosyl hydrolase 5 (cellulase A) family.</text>
</comment>
<dbReference type="PANTHER" id="PTHR31297">
    <property type="entry name" value="GLUCAN ENDO-1,6-BETA-GLUCOSIDASE B"/>
    <property type="match status" value="1"/>
</dbReference>
<evidence type="ECO:0000256" key="4">
    <source>
        <dbReference type="ARBA" id="ARBA00023277"/>
    </source>
</evidence>
<accession>A0A5C6DRH1</accession>
<keyword evidence="3" id="KW-0136">Cellulose degradation</keyword>
<dbReference type="SUPFAM" id="SSF51445">
    <property type="entry name" value="(Trans)glycosidases"/>
    <property type="match status" value="1"/>
</dbReference>
<keyword evidence="4" id="KW-0119">Carbohydrate metabolism</keyword>
<dbReference type="GO" id="GO:0008422">
    <property type="term" value="F:beta-glucosidase activity"/>
    <property type="evidence" value="ECO:0007669"/>
    <property type="project" value="TreeGrafter"/>
</dbReference>
<dbReference type="Proteomes" id="UP000319143">
    <property type="component" value="Unassembled WGS sequence"/>
</dbReference>
<evidence type="ECO:0000256" key="7">
    <source>
        <dbReference type="RuleBase" id="RU361153"/>
    </source>
</evidence>
<evidence type="ECO:0000313" key="9">
    <source>
        <dbReference type="EMBL" id="TWU39252.1"/>
    </source>
</evidence>
<evidence type="ECO:0000313" key="10">
    <source>
        <dbReference type="Proteomes" id="UP000319143"/>
    </source>
</evidence>
<protein>
    <submittedName>
        <fullName evidence="9">Endoglucanase</fullName>
        <ecNumber evidence="9">3.2.1.4</ecNumber>
    </submittedName>
</protein>
<evidence type="ECO:0000259" key="8">
    <source>
        <dbReference type="Pfam" id="PF00150"/>
    </source>
</evidence>
<dbReference type="InterPro" id="IPR050386">
    <property type="entry name" value="Glycosyl_hydrolase_5"/>
</dbReference>
<dbReference type="GO" id="GO:0005576">
    <property type="term" value="C:extracellular region"/>
    <property type="evidence" value="ECO:0007669"/>
    <property type="project" value="TreeGrafter"/>
</dbReference>
<keyword evidence="5 7" id="KW-0326">Glycosidase</keyword>
<evidence type="ECO:0000256" key="5">
    <source>
        <dbReference type="ARBA" id="ARBA00023295"/>
    </source>
</evidence>
<dbReference type="GO" id="GO:0030245">
    <property type="term" value="P:cellulose catabolic process"/>
    <property type="evidence" value="ECO:0007669"/>
    <property type="project" value="UniProtKB-KW"/>
</dbReference>
<keyword evidence="6" id="KW-0624">Polysaccharide degradation</keyword>
<dbReference type="GO" id="GO:0009986">
    <property type="term" value="C:cell surface"/>
    <property type="evidence" value="ECO:0007669"/>
    <property type="project" value="TreeGrafter"/>
</dbReference>
<reference evidence="9 10" key="1">
    <citation type="submission" date="2019-02" db="EMBL/GenBank/DDBJ databases">
        <title>Deep-cultivation of Planctomycetes and their phenomic and genomic characterization uncovers novel biology.</title>
        <authorList>
            <person name="Wiegand S."/>
            <person name="Jogler M."/>
            <person name="Boedeker C."/>
            <person name="Pinto D."/>
            <person name="Vollmers J."/>
            <person name="Rivas-Marin E."/>
            <person name="Kohn T."/>
            <person name="Peeters S.H."/>
            <person name="Heuer A."/>
            <person name="Rast P."/>
            <person name="Oberbeckmann S."/>
            <person name="Bunk B."/>
            <person name="Jeske O."/>
            <person name="Meyerdierks A."/>
            <person name="Storesund J.E."/>
            <person name="Kallscheuer N."/>
            <person name="Luecker S."/>
            <person name="Lage O.M."/>
            <person name="Pohl T."/>
            <person name="Merkel B.J."/>
            <person name="Hornburger P."/>
            <person name="Mueller R.-W."/>
            <person name="Bruemmer F."/>
            <person name="Labrenz M."/>
            <person name="Spormann A.M."/>
            <person name="Op Den Camp H."/>
            <person name="Overmann J."/>
            <person name="Amann R."/>
            <person name="Jetten M.S.M."/>
            <person name="Mascher T."/>
            <person name="Medema M.H."/>
            <person name="Devos D.P."/>
            <person name="Kaster A.-K."/>
            <person name="Ovreas L."/>
            <person name="Rohde M."/>
            <person name="Galperin M.Y."/>
            <person name="Jogler C."/>
        </authorList>
    </citation>
    <scope>NUCLEOTIDE SEQUENCE [LARGE SCALE GENOMIC DNA]</scope>
    <source>
        <strain evidence="9 10">Poly41</strain>
    </source>
</reference>
<evidence type="ECO:0000256" key="6">
    <source>
        <dbReference type="ARBA" id="ARBA00023326"/>
    </source>
</evidence>
<dbReference type="PANTHER" id="PTHR31297:SF41">
    <property type="entry name" value="ENDOGLUCANASE, PUTATIVE (AFU_ORTHOLOGUE AFUA_5G01830)-RELATED"/>
    <property type="match status" value="1"/>
</dbReference>